<name>A0A9D4V5N3_ADICA</name>
<accession>A0A9D4V5N3</accession>
<gene>
    <name evidence="1" type="ORF">GOP47_0005255</name>
</gene>
<sequence length="272" mass="31469">MPYFGVPFGFIHNRQPKWAVGVPAVCSDEKRHFQPADYDLLEKERLAARRFGHMRNNVYKNVVQPPPSSLSYVPEEERLRTDVDGAVKLDHGKTQSRKKHQLIEENKETEAWMGRENEWARFLEHDTWVRTAHPHARVIANRTSVPYDPITLQYHDGYEGARAKYMDDAARWRAAMRAIWIYKKMNGDRKYDVISWEKLPNLGHPEKPTAPFPSCRAENKSPKETNESKLMLLMGIWFPRNKAQVSVATFTRGDDVHWAGCLGSMHDTLVVG</sequence>
<protein>
    <submittedName>
        <fullName evidence="1">Uncharacterized protein</fullName>
    </submittedName>
</protein>
<evidence type="ECO:0000313" key="2">
    <source>
        <dbReference type="Proteomes" id="UP000886520"/>
    </source>
</evidence>
<keyword evidence="2" id="KW-1185">Reference proteome</keyword>
<dbReference type="OrthoDB" id="10261433at2759"/>
<organism evidence="1 2">
    <name type="scientific">Adiantum capillus-veneris</name>
    <name type="common">Maidenhair fern</name>
    <dbReference type="NCBI Taxonomy" id="13818"/>
    <lineage>
        <taxon>Eukaryota</taxon>
        <taxon>Viridiplantae</taxon>
        <taxon>Streptophyta</taxon>
        <taxon>Embryophyta</taxon>
        <taxon>Tracheophyta</taxon>
        <taxon>Polypodiopsida</taxon>
        <taxon>Polypodiidae</taxon>
        <taxon>Polypodiales</taxon>
        <taxon>Pteridineae</taxon>
        <taxon>Pteridaceae</taxon>
        <taxon>Vittarioideae</taxon>
        <taxon>Adiantum</taxon>
    </lineage>
</organism>
<reference evidence="1 2" key="1">
    <citation type="submission" date="2021-01" db="EMBL/GenBank/DDBJ databases">
        <title>Adiantum capillus-veneris genome.</title>
        <authorList>
            <person name="Fang Y."/>
            <person name="Liao Q."/>
        </authorList>
    </citation>
    <scope>NUCLEOTIDE SEQUENCE [LARGE SCALE GENOMIC DNA]</scope>
    <source>
        <strain evidence="1">H3</strain>
        <tissue evidence="1">Leaf</tissue>
    </source>
</reference>
<comment type="caution">
    <text evidence="1">The sequence shown here is derived from an EMBL/GenBank/DDBJ whole genome shotgun (WGS) entry which is preliminary data.</text>
</comment>
<proteinExistence type="predicted"/>
<dbReference type="EMBL" id="JABFUD020000005">
    <property type="protein sequence ID" value="KAI5079776.1"/>
    <property type="molecule type" value="Genomic_DNA"/>
</dbReference>
<evidence type="ECO:0000313" key="1">
    <source>
        <dbReference type="EMBL" id="KAI5079776.1"/>
    </source>
</evidence>
<dbReference type="AlphaFoldDB" id="A0A9D4V5N3"/>
<dbReference type="Proteomes" id="UP000886520">
    <property type="component" value="Chromosome 5"/>
</dbReference>